<reference evidence="2" key="1">
    <citation type="journal article" date="2019" name="Int. J. Syst. Evol. Microbiol.">
        <title>The Global Catalogue of Microorganisms (GCM) 10K type strain sequencing project: providing services to taxonomists for standard genome sequencing and annotation.</title>
        <authorList>
            <consortium name="The Broad Institute Genomics Platform"/>
            <consortium name="The Broad Institute Genome Sequencing Center for Infectious Disease"/>
            <person name="Wu L."/>
            <person name="Ma J."/>
        </authorList>
    </citation>
    <scope>NUCLEOTIDE SEQUENCE [LARGE SCALE GENOMIC DNA]</scope>
    <source>
        <strain evidence="2">JCM 19134</strain>
    </source>
</reference>
<dbReference type="Proteomes" id="UP001409585">
    <property type="component" value="Unassembled WGS sequence"/>
</dbReference>
<accession>A0AAV3U321</accession>
<protein>
    <submittedName>
        <fullName evidence="1">Uncharacterized protein</fullName>
    </submittedName>
</protein>
<name>A0AAV3U321_9ALTE</name>
<dbReference type="RefSeq" id="WP_345422461.1">
    <property type="nucleotide sequence ID" value="NZ_AP031496.1"/>
</dbReference>
<comment type="caution">
    <text evidence="1">The sequence shown here is derived from an EMBL/GenBank/DDBJ whole genome shotgun (WGS) entry which is preliminary data.</text>
</comment>
<gene>
    <name evidence="1" type="ORF">GCM10025791_24990</name>
</gene>
<sequence>MNSRTTLCLRHRRALEMDPERATQCWHQAIHCARYEVNAKQWERAKNRYFHAIEVAEILLFTDNNPNRSEARMLQTCTEYAYLLHSMTLPTCGLAKYARACFSNSDKPDSIKKLTNALQDIALSSPNQCEHWLTGIAQSHFLPISNQLH</sequence>
<dbReference type="EMBL" id="BAABLX010000023">
    <property type="protein sequence ID" value="GAA4944859.1"/>
    <property type="molecule type" value="Genomic_DNA"/>
</dbReference>
<dbReference type="AlphaFoldDB" id="A0AAV3U321"/>
<evidence type="ECO:0000313" key="2">
    <source>
        <dbReference type="Proteomes" id="UP001409585"/>
    </source>
</evidence>
<proteinExistence type="predicted"/>
<keyword evidence="2" id="KW-1185">Reference proteome</keyword>
<organism evidence="1 2">
    <name type="scientific">Halioxenophilus aromaticivorans</name>
    <dbReference type="NCBI Taxonomy" id="1306992"/>
    <lineage>
        <taxon>Bacteria</taxon>
        <taxon>Pseudomonadati</taxon>
        <taxon>Pseudomonadota</taxon>
        <taxon>Gammaproteobacteria</taxon>
        <taxon>Alteromonadales</taxon>
        <taxon>Alteromonadaceae</taxon>
        <taxon>Halioxenophilus</taxon>
    </lineage>
</organism>
<evidence type="ECO:0000313" key="1">
    <source>
        <dbReference type="EMBL" id="GAA4944859.1"/>
    </source>
</evidence>